<evidence type="ECO:0000313" key="2">
    <source>
        <dbReference type="EMBL" id="RVW34788.1"/>
    </source>
</evidence>
<evidence type="ECO:0000256" key="1">
    <source>
        <dbReference type="SAM" id="MobiDB-lite"/>
    </source>
</evidence>
<sequence length="109" mass="11721">MEMNDLVYQILNGNQMYELPISDLTNVMRFLEENGEVHKRAQHLHEFPLLSGNGTSSSLSLPPGLISAPEGAAPSGGLDTEGTGTIDKPMSNKWIIDKSLVNNIAGNNG</sequence>
<protein>
    <submittedName>
        <fullName evidence="2">Uncharacterized protein</fullName>
    </submittedName>
</protein>
<evidence type="ECO:0000313" key="3">
    <source>
        <dbReference type="Proteomes" id="UP000288805"/>
    </source>
</evidence>
<feature type="region of interest" description="Disordered" evidence="1">
    <location>
        <begin position="52"/>
        <end position="86"/>
    </location>
</feature>
<dbReference type="Proteomes" id="UP000288805">
    <property type="component" value="Unassembled WGS sequence"/>
</dbReference>
<accession>A0A438DH60</accession>
<gene>
    <name evidence="2" type="ORF">CK203_104444</name>
</gene>
<name>A0A438DH60_VITVI</name>
<feature type="compositionally biased region" description="Low complexity" evidence="1">
    <location>
        <begin position="52"/>
        <end position="65"/>
    </location>
</feature>
<dbReference type="AlphaFoldDB" id="A0A438DH60"/>
<organism evidence="2 3">
    <name type="scientific">Vitis vinifera</name>
    <name type="common">Grape</name>
    <dbReference type="NCBI Taxonomy" id="29760"/>
    <lineage>
        <taxon>Eukaryota</taxon>
        <taxon>Viridiplantae</taxon>
        <taxon>Streptophyta</taxon>
        <taxon>Embryophyta</taxon>
        <taxon>Tracheophyta</taxon>
        <taxon>Spermatophyta</taxon>
        <taxon>Magnoliopsida</taxon>
        <taxon>eudicotyledons</taxon>
        <taxon>Gunneridae</taxon>
        <taxon>Pentapetalae</taxon>
        <taxon>rosids</taxon>
        <taxon>Vitales</taxon>
        <taxon>Vitaceae</taxon>
        <taxon>Viteae</taxon>
        <taxon>Vitis</taxon>
    </lineage>
</organism>
<proteinExistence type="predicted"/>
<comment type="caution">
    <text evidence="2">The sequence shown here is derived from an EMBL/GenBank/DDBJ whole genome shotgun (WGS) entry which is preliminary data.</text>
</comment>
<dbReference type="EMBL" id="QGNW01001624">
    <property type="protein sequence ID" value="RVW34788.1"/>
    <property type="molecule type" value="Genomic_DNA"/>
</dbReference>
<reference evidence="2 3" key="1">
    <citation type="journal article" date="2018" name="PLoS Genet.">
        <title>Population sequencing reveals clonal diversity and ancestral inbreeding in the grapevine cultivar Chardonnay.</title>
        <authorList>
            <person name="Roach M.J."/>
            <person name="Johnson D.L."/>
            <person name="Bohlmann J."/>
            <person name="van Vuuren H.J."/>
            <person name="Jones S.J."/>
            <person name="Pretorius I.S."/>
            <person name="Schmidt S.A."/>
            <person name="Borneman A.R."/>
        </authorList>
    </citation>
    <scope>NUCLEOTIDE SEQUENCE [LARGE SCALE GENOMIC DNA]</scope>
    <source>
        <strain evidence="3">cv. Chardonnay</strain>
        <tissue evidence="2">Leaf</tissue>
    </source>
</reference>